<feature type="domain" description="Glycoside hydrolase family 2" evidence="7">
    <location>
        <begin position="651"/>
        <end position="750"/>
    </location>
</feature>
<evidence type="ECO:0000259" key="7">
    <source>
        <dbReference type="Pfam" id="PF18565"/>
    </source>
</evidence>
<protein>
    <submittedName>
        <fullName evidence="8">Beta-galactosidase</fullName>
        <ecNumber evidence="8">3.2.1.23</ecNumber>
    </submittedName>
</protein>
<feature type="domain" description="Glycoside hydrolase family 2 catalytic" evidence="5">
    <location>
        <begin position="276"/>
        <end position="466"/>
    </location>
</feature>
<dbReference type="EC" id="3.2.1.23" evidence="8"/>
<dbReference type="Pfam" id="PF16355">
    <property type="entry name" value="DUF4982"/>
    <property type="match status" value="1"/>
</dbReference>
<evidence type="ECO:0000259" key="5">
    <source>
        <dbReference type="Pfam" id="PF02836"/>
    </source>
</evidence>
<feature type="domain" description="Glycoside hydrolase family 2 immunoglobulin-like beta-sandwich" evidence="4">
    <location>
        <begin position="176"/>
        <end position="268"/>
    </location>
</feature>
<dbReference type="InterPro" id="IPR036156">
    <property type="entry name" value="Beta-gal/glucu_dom_sf"/>
</dbReference>
<dbReference type="Gene3D" id="2.60.120.260">
    <property type="entry name" value="Galactose-binding domain-like"/>
    <property type="match status" value="1"/>
</dbReference>
<dbReference type="InterPro" id="IPR006102">
    <property type="entry name" value="Ig-like_GH2"/>
</dbReference>
<dbReference type="InterPro" id="IPR032311">
    <property type="entry name" value="DUF4982"/>
</dbReference>
<dbReference type="InterPro" id="IPR013783">
    <property type="entry name" value="Ig-like_fold"/>
</dbReference>
<dbReference type="SUPFAM" id="SSF49303">
    <property type="entry name" value="beta-Galactosidase/glucuronidase domain"/>
    <property type="match status" value="1"/>
</dbReference>
<keyword evidence="2 8" id="KW-0378">Hydrolase</keyword>
<dbReference type="PRINTS" id="PR00132">
    <property type="entry name" value="GLHYDRLASE2"/>
</dbReference>
<proteinExistence type="inferred from homology"/>
<evidence type="ECO:0000313" key="9">
    <source>
        <dbReference type="Proteomes" id="UP000557717"/>
    </source>
</evidence>
<name>A0A840UZZ4_9BACT</name>
<evidence type="ECO:0000259" key="4">
    <source>
        <dbReference type="Pfam" id="PF00703"/>
    </source>
</evidence>
<evidence type="ECO:0000256" key="2">
    <source>
        <dbReference type="ARBA" id="ARBA00022801"/>
    </source>
</evidence>
<dbReference type="Gene3D" id="2.60.40.10">
    <property type="entry name" value="Immunoglobulins"/>
    <property type="match status" value="3"/>
</dbReference>
<dbReference type="InterPro" id="IPR040605">
    <property type="entry name" value="Glyco_hydro2_dom5"/>
</dbReference>
<dbReference type="EMBL" id="JACHFD010000006">
    <property type="protein sequence ID" value="MBB5351315.1"/>
    <property type="molecule type" value="Genomic_DNA"/>
</dbReference>
<dbReference type="InterPro" id="IPR008979">
    <property type="entry name" value="Galactose-bd-like_sf"/>
</dbReference>
<reference evidence="8 9" key="1">
    <citation type="submission" date="2020-08" db="EMBL/GenBank/DDBJ databases">
        <title>Genomic Encyclopedia of Type Strains, Phase IV (KMG-IV): sequencing the most valuable type-strain genomes for metagenomic binning, comparative biology and taxonomic classification.</title>
        <authorList>
            <person name="Goeker M."/>
        </authorList>
    </citation>
    <scope>NUCLEOTIDE SEQUENCE [LARGE SCALE GENOMIC DNA]</scope>
    <source>
        <strain evidence="8 9">YC6886</strain>
    </source>
</reference>
<gene>
    <name evidence="8" type="ORF">HNR46_001551</name>
</gene>
<dbReference type="PANTHER" id="PTHR42732:SF1">
    <property type="entry name" value="BETA-MANNOSIDASE"/>
    <property type="match status" value="1"/>
</dbReference>
<dbReference type="InterPro" id="IPR051913">
    <property type="entry name" value="GH2_Domain-Containing"/>
</dbReference>
<evidence type="ECO:0000256" key="1">
    <source>
        <dbReference type="ARBA" id="ARBA00007401"/>
    </source>
</evidence>
<keyword evidence="3 8" id="KW-0326">Glycosidase</keyword>
<dbReference type="InterPro" id="IPR006103">
    <property type="entry name" value="Glyco_hydro_2_cat"/>
</dbReference>
<dbReference type="RefSeq" id="WP_221285067.1">
    <property type="nucleotide sequence ID" value="NZ_JACHFD010000006.1"/>
</dbReference>
<dbReference type="PANTHER" id="PTHR42732">
    <property type="entry name" value="BETA-GALACTOSIDASE"/>
    <property type="match status" value="1"/>
</dbReference>
<dbReference type="SUPFAM" id="SSF51445">
    <property type="entry name" value="(Trans)glycosidases"/>
    <property type="match status" value="1"/>
</dbReference>
<comment type="similarity">
    <text evidence="1">Belongs to the glycosyl hydrolase 2 family.</text>
</comment>
<dbReference type="Pfam" id="PF02836">
    <property type="entry name" value="Glyco_hydro_2_C"/>
    <property type="match status" value="1"/>
</dbReference>
<dbReference type="AlphaFoldDB" id="A0A840UZZ4"/>
<dbReference type="Gene3D" id="3.20.20.80">
    <property type="entry name" value="Glycosidases"/>
    <property type="match status" value="1"/>
</dbReference>
<feature type="domain" description="DUF4982" evidence="6">
    <location>
        <begin position="582"/>
        <end position="637"/>
    </location>
</feature>
<dbReference type="InterPro" id="IPR017853">
    <property type="entry name" value="GH"/>
</dbReference>
<dbReference type="Pfam" id="PF18565">
    <property type="entry name" value="Glyco_hydro2_C5"/>
    <property type="match status" value="1"/>
</dbReference>
<dbReference type="GO" id="GO:0004565">
    <property type="term" value="F:beta-galactosidase activity"/>
    <property type="evidence" value="ECO:0007669"/>
    <property type="project" value="UniProtKB-EC"/>
</dbReference>
<evidence type="ECO:0000313" key="8">
    <source>
        <dbReference type="EMBL" id="MBB5351315.1"/>
    </source>
</evidence>
<dbReference type="Proteomes" id="UP000557717">
    <property type="component" value="Unassembled WGS sequence"/>
</dbReference>
<dbReference type="InterPro" id="IPR006101">
    <property type="entry name" value="Glyco_hydro_2"/>
</dbReference>
<dbReference type="SUPFAM" id="SSF49785">
    <property type="entry name" value="Galactose-binding domain-like"/>
    <property type="match status" value="1"/>
</dbReference>
<comment type="caution">
    <text evidence="8">The sequence shown here is derived from an EMBL/GenBank/DDBJ whole genome shotgun (WGS) entry which is preliminary data.</text>
</comment>
<dbReference type="GO" id="GO:0005975">
    <property type="term" value="P:carbohydrate metabolic process"/>
    <property type="evidence" value="ECO:0007669"/>
    <property type="project" value="InterPro"/>
</dbReference>
<accession>A0A840UZZ4</accession>
<evidence type="ECO:0000259" key="6">
    <source>
        <dbReference type="Pfam" id="PF16355"/>
    </source>
</evidence>
<dbReference type="Pfam" id="PF00703">
    <property type="entry name" value="Glyco_hydro_2"/>
    <property type="match status" value="1"/>
</dbReference>
<organism evidence="8 9">
    <name type="scientific">Haloferula luteola</name>
    <dbReference type="NCBI Taxonomy" id="595692"/>
    <lineage>
        <taxon>Bacteria</taxon>
        <taxon>Pseudomonadati</taxon>
        <taxon>Verrucomicrobiota</taxon>
        <taxon>Verrucomicrobiia</taxon>
        <taxon>Verrucomicrobiales</taxon>
        <taxon>Verrucomicrobiaceae</taxon>
        <taxon>Haloferula</taxon>
    </lineage>
</organism>
<sequence>MKCWWMLGLAVGIAMGREEVSLDAGWRFFQGSAVGAEQAGFADGDWEVVETPHDWSIGGSFSQDAPSGGGGGWLPTGEAWYRRDLGGAREGAVWVEFDGVMAHSEVWLNGEKVGGRPYGYSSFRCDLTGKLREDANVLVVKTDTSAQPASRWYAGSGIFRHVRLMVADPLHVVPHGVWVTTPMVDEKRAQVEVQVELSQEGAEEVRAVVFDPDGKEVAAGPFSDGKVVLEVVSPRRWEVETPVLYQMKVEVLKGGAVVDEVQVPFGIRHAEFRSESGFWLNDKNLKLKGVCLHHDGGAVGAAVPLDVWRRRLGRLKDLGVNAIRTAHNPVDPGFLDVCDQMGFLVMNEAFDCWTMGKNRHDYHENFRDWWERDLAEMVRRDRNHPSVVLYSVGNEIRDTHDPERALEVLEGLVRVCHENDPTRPVTQALFRPNVTHDYDNGLADLLDVIGTNYRDAELLQAWKDQPGRKILGTEQGHERSTWLECRDHPQHAGQFLWVGIDYLGEASSWPITTFNAGLLDRTGWVQPRGWERRSWWSDAPMVKMFRRVGVTEATPPDPGYEQVEWKRRQVLFPDWNPETSEVQTVEVYAVADEVELFLNERSLGTKKVKKDFSLSWEVPFEEGQLRAVARRGGERVAVDELTTAGMAASLRLLGDGKPLAQDFESVAELEVEVVDAAGTRVPRAHPRIRWTVEGPGRLVGLDNGSVTSHESFQGSERSAFQGRGYGVVRATGPGEITVVVHAEGLEPAVVRILAE</sequence>
<evidence type="ECO:0000256" key="3">
    <source>
        <dbReference type="ARBA" id="ARBA00023295"/>
    </source>
</evidence>
<keyword evidence="9" id="KW-1185">Reference proteome</keyword>